<dbReference type="EMBL" id="GGMS01013555">
    <property type="protein sequence ID" value="MBY82758.1"/>
    <property type="molecule type" value="Transcribed_RNA"/>
</dbReference>
<evidence type="ECO:0000313" key="2">
    <source>
        <dbReference type="EMBL" id="MBY82758.1"/>
    </source>
</evidence>
<sequence length="134" mass="15366">MKRQITMQNYFSTKKLNNENKSVDSSDIIIQGQDDITNNPGNNYDTTSSTDSYNNSDSESNIGDLIKEPEPNTKISVASVLKKCPGPSDISQNLNNEPTQPNLTFYPKTKYGDRWRHFSKQWFKSFAWLEYSIL</sequence>
<protein>
    <submittedName>
        <fullName evidence="2">Uncharacterized protein</fullName>
    </submittedName>
</protein>
<dbReference type="AlphaFoldDB" id="A0A2S2QYD5"/>
<accession>A0A2S2QYD5</accession>
<feature type="region of interest" description="Disordered" evidence="1">
    <location>
        <begin position="24"/>
        <end position="71"/>
    </location>
</feature>
<evidence type="ECO:0000256" key="1">
    <source>
        <dbReference type="SAM" id="MobiDB-lite"/>
    </source>
</evidence>
<feature type="compositionally biased region" description="Low complexity" evidence="1">
    <location>
        <begin position="25"/>
        <end position="61"/>
    </location>
</feature>
<proteinExistence type="predicted"/>
<reference evidence="2" key="1">
    <citation type="submission" date="2018-04" db="EMBL/GenBank/DDBJ databases">
        <title>Transcriptome assembly of Sipha flava.</title>
        <authorList>
            <person name="Scully E.D."/>
            <person name="Geib S.M."/>
            <person name="Palmer N.A."/>
            <person name="Koch K."/>
            <person name="Bradshaw J."/>
            <person name="Heng-Moss T."/>
            <person name="Sarath G."/>
        </authorList>
    </citation>
    <scope>NUCLEOTIDE SEQUENCE</scope>
</reference>
<organism evidence="2">
    <name type="scientific">Sipha flava</name>
    <name type="common">yellow sugarcane aphid</name>
    <dbReference type="NCBI Taxonomy" id="143950"/>
    <lineage>
        <taxon>Eukaryota</taxon>
        <taxon>Metazoa</taxon>
        <taxon>Ecdysozoa</taxon>
        <taxon>Arthropoda</taxon>
        <taxon>Hexapoda</taxon>
        <taxon>Insecta</taxon>
        <taxon>Pterygota</taxon>
        <taxon>Neoptera</taxon>
        <taxon>Paraneoptera</taxon>
        <taxon>Hemiptera</taxon>
        <taxon>Sternorrhyncha</taxon>
        <taxon>Aphidomorpha</taxon>
        <taxon>Aphidoidea</taxon>
        <taxon>Aphididae</taxon>
        <taxon>Sipha</taxon>
    </lineage>
</organism>
<gene>
    <name evidence="2" type="ORF">g.180630</name>
</gene>
<name>A0A2S2QYD5_9HEMI</name>